<dbReference type="InterPro" id="IPR029058">
    <property type="entry name" value="AB_hydrolase_fold"/>
</dbReference>
<dbReference type="Proteomes" id="UP001364211">
    <property type="component" value="Unassembled WGS sequence"/>
</dbReference>
<dbReference type="Gene3D" id="3.40.50.1820">
    <property type="entry name" value="alpha/beta hydrolase"/>
    <property type="match status" value="1"/>
</dbReference>
<reference evidence="1 2" key="1">
    <citation type="submission" date="2024-03" db="EMBL/GenBank/DDBJ databases">
        <title>Draft genome sequence of Pseudonocardia sp. DW16-2.</title>
        <authorList>
            <person name="Duangmal K."/>
        </authorList>
    </citation>
    <scope>NUCLEOTIDE SEQUENCE [LARGE SCALE GENOMIC DNA]</scope>
    <source>
        <strain evidence="1 2">DW16-2</strain>
    </source>
</reference>
<proteinExistence type="predicted"/>
<gene>
    <name evidence="1" type="ORF">WJX68_10375</name>
</gene>
<dbReference type="PROSITE" id="PS51318">
    <property type="entry name" value="TAT"/>
    <property type="match status" value="1"/>
</dbReference>
<evidence type="ECO:0000313" key="1">
    <source>
        <dbReference type="EMBL" id="MEJ8279336.1"/>
    </source>
</evidence>
<sequence>MSPRRRLLLGLLALVAAVAVVAAVVALVPGGARPGGPVAQDRPGPVLIVPGYGGDRGGLEPLAAALRAQGRDARVLVLDGDGTGDLNRQVEVLDRAVADATGAGAASVDVVGYSAGGVVAGLWAVRDDGAARARRIVSLGSPLAGTEVAASAAALAPDACPQACRQLAPGSALLGELAGAGSLLPWLSVWTGDDRVVTPPASARLAGAVNVELQQLCPGAAVDHGGLPADDAVVGLVLRALSPAPIAQAPADCGTLRAAG</sequence>
<organism evidence="1 2">
    <name type="scientific">Pseudonocardia spirodelae</name>
    <dbReference type="NCBI Taxonomy" id="3133431"/>
    <lineage>
        <taxon>Bacteria</taxon>
        <taxon>Bacillati</taxon>
        <taxon>Actinomycetota</taxon>
        <taxon>Actinomycetes</taxon>
        <taxon>Pseudonocardiales</taxon>
        <taxon>Pseudonocardiaceae</taxon>
        <taxon>Pseudonocardia</taxon>
    </lineage>
</organism>
<dbReference type="RefSeq" id="WP_340288767.1">
    <property type="nucleotide sequence ID" value="NZ_JBBJUP010000007.1"/>
</dbReference>
<protein>
    <submittedName>
        <fullName evidence="1">Lipase</fullName>
    </submittedName>
</protein>
<dbReference type="EMBL" id="JBBJUP010000007">
    <property type="protein sequence ID" value="MEJ8279336.1"/>
    <property type="molecule type" value="Genomic_DNA"/>
</dbReference>
<dbReference type="PANTHER" id="PTHR37574">
    <property type="entry name" value="LIPASE B"/>
    <property type="match status" value="1"/>
</dbReference>
<dbReference type="SUPFAM" id="SSF53474">
    <property type="entry name" value="alpha/beta-Hydrolases"/>
    <property type="match status" value="1"/>
</dbReference>
<dbReference type="PANTHER" id="PTHR37574:SF1">
    <property type="entry name" value="LIPASE B"/>
    <property type="match status" value="1"/>
</dbReference>
<accession>A0ABU8T725</accession>
<evidence type="ECO:0000313" key="2">
    <source>
        <dbReference type="Proteomes" id="UP001364211"/>
    </source>
</evidence>
<dbReference type="InterPro" id="IPR053228">
    <property type="entry name" value="Stereospecific_Lipase"/>
</dbReference>
<keyword evidence="2" id="KW-1185">Reference proteome</keyword>
<comment type="caution">
    <text evidence="1">The sequence shown here is derived from an EMBL/GenBank/DDBJ whole genome shotgun (WGS) entry which is preliminary data.</text>
</comment>
<name>A0ABU8T725_9PSEU</name>
<dbReference type="InterPro" id="IPR006311">
    <property type="entry name" value="TAT_signal"/>
</dbReference>